<sequence>MLKFFIGHRGTRIDYDENTLDAFEIALKSGANYIELDVRKTIDNELVIFHDSKVDRITNTLGCLENFRYPEIARMHFKLTDSCVPTLEEVLKRFKNRIKFIIELKSENIREKVLKTINNHSLLRDCIISGRNLRDLELIKENYPENCVCYNITKGQGLNLEDFIKQGKDRSLNFIPDLINLHSEKIT</sequence>
<dbReference type="CDD" id="cd08566">
    <property type="entry name" value="GDPD_AtGDE_like"/>
    <property type="match status" value="1"/>
</dbReference>
<feature type="domain" description="GP-PDE" evidence="1">
    <location>
        <begin position="3"/>
        <end position="187"/>
    </location>
</feature>
<evidence type="ECO:0000313" key="2">
    <source>
        <dbReference type="EMBL" id="GAH46457.1"/>
    </source>
</evidence>
<dbReference type="InterPro" id="IPR017946">
    <property type="entry name" value="PLC-like_Pdiesterase_TIM-brl"/>
</dbReference>
<gene>
    <name evidence="2" type="ORF">S03H2_14973</name>
</gene>
<protein>
    <recommendedName>
        <fullName evidence="1">GP-PDE domain-containing protein</fullName>
    </recommendedName>
</protein>
<dbReference type="Gene3D" id="3.20.20.190">
    <property type="entry name" value="Phosphatidylinositol (PI) phosphodiesterase"/>
    <property type="match status" value="1"/>
</dbReference>
<comment type="caution">
    <text evidence="2">The sequence shown here is derived from an EMBL/GenBank/DDBJ whole genome shotgun (WGS) entry which is preliminary data.</text>
</comment>
<dbReference type="SUPFAM" id="SSF51695">
    <property type="entry name" value="PLC-like phosphodiesterases"/>
    <property type="match status" value="1"/>
</dbReference>
<evidence type="ECO:0000259" key="1">
    <source>
        <dbReference type="PROSITE" id="PS51704"/>
    </source>
</evidence>
<dbReference type="GO" id="GO:0008081">
    <property type="term" value="F:phosphoric diester hydrolase activity"/>
    <property type="evidence" value="ECO:0007669"/>
    <property type="project" value="InterPro"/>
</dbReference>
<dbReference type="PANTHER" id="PTHR46211">
    <property type="entry name" value="GLYCEROPHOSPHORYL DIESTER PHOSPHODIESTERASE"/>
    <property type="match status" value="1"/>
</dbReference>
<dbReference type="AlphaFoldDB" id="X1FND2"/>
<dbReference type="PANTHER" id="PTHR46211:SF14">
    <property type="entry name" value="GLYCEROPHOSPHODIESTER PHOSPHODIESTERASE"/>
    <property type="match status" value="1"/>
</dbReference>
<feature type="non-terminal residue" evidence="2">
    <location>
        <position position="187"/>
    </location>
</feature>
<name>X1FND2_9ZZZZ</name>
<dbReference type="InterPro" id="IPR030395">
    <property type="entry name" value="GP_PDE_dom"/>
</dbReference>
<dbReference type="Pfam" id="PF03009">
    <property type="entry name" value="GDPD"/>
    <property type="match status" value="1"/>
</dbReference>
<reference evidence="2" key="1">
    <citation type="journal article" date="2014" name="Front. Microbiol.">
        <title>High frequency of phylogenetically diverse reductive dehalogenase-homologous genes in deep subseafloor sedimentary metagenomes.</title>
        <authorList>
            <person name="Kawai M."/>
            <person name="Futagami T."/>
            <person name="Toyoda A."/>
            <person name="Takaki Y."/>
            <person name="Nishi S."/>
            <person name="Hori S."/>
            <person name="Arai W."/>
            <person name="Tsubouchi T."/>
            <person name="Morono Y."/>
            <person name="Uchiyama I."/>
            <person name="Ito T."/>
            <person name="Fujiyama A."/>
            <person name="Inagaki F."/>
            <person name="Takami H."/>
        </authorList>
    </citation>
    <scope>NUCLEOTIDE SEQUENCE</scope>
    <source>
        <strain evidence="2">Expedition CK06-06</strain>
    </source>
</reference>
<proteinExistence type="predicted"/>
<dbReference type="EMBL" id="BARU01007600">
    <property type="protein sequence ID" value="GAH46457.1"/>
    <property type="molecule type" value="Genomic_DNA"/>
</dbReference>
<dbReference type="PROSITE" id="PS50007">
    <property type="entry name" value="PIPLC_X_DOMAIN"/>
    <property type="match status" value="1"/>
</dbReference>
<dbReference type="PROSITE" id="PS51704">
    <property type="entry name" value="GP_PDE"/>
    <property type="match status" value="1"/>
</dbReference>
<dbReference type="GO" id="GO:0006629">
    <property type="term" value="P:lipid metabolic process"/>
    <property type="evidence" value="ECO:0007669"/>
    <property type="project" value="InterPro"/>
</dbReference>
<organism evidence="2">
    <name type="scientific">marine sediment metagenome</name>
    <dbReference type="NCBI Taxonomy" id="412755"/>
    <lineage>
        <taxon>unclassified sequences</taxon>
        <taxon>metagenomes</taxon>
        <taxon>ecological metagenomes</taxon>
    </lineage>
</organism>
<accession>X1FND2</accession>